<proteinExistence type="predicted"/>
<evidence type="ECO:0000313" key="3">
    <source>
        <dbReference type="EMBL" id="GME68368.1"/>
    </source>
</evidence>
<dbReference type="PANTHER" id="PTHR22957">
    <property type="entry name" value="TBC1 DOMAIN FAMILY MEMBER GTPASE-ACTIVATING PROTEIN"/>
    <property type="match status" value="1"/>
</dbReference>
<dbReference type="InterPro" id="IPR035969">
    <property type="entry name" value="Rab-GAP_TBC_sf"/>
</dbReference>
<organism evidence="3 4">
    <name type="scientific">Candida boidinii</name>
    <name type="common">Yeast</name>
    <dbReference type="NCBI Taxonomy" id="5477"/>
    <lineage>
        <taxon>Eukaryota</taxon>
        <taxon>Fungi</taxon>
        <taxon>Dikarya</taxon>
        <taxon>Ascomycota</taxon>
        <taxon>Saccharomycotina</taxon>
        <taxon>Pichiomycetes</taxon>
        <taxon>Pichiales</taxon>
        <taxon>Pichiaceae</taxon>
        <taxon>Ogataea</taxon>
        <taxon>Ogataea/Candida clade</taxon>
    </lineage>
</organism>
<evidence type="ECO:0000256" key="1">
    <source>
        <dbReference type="SAM" id="MobiDB-lite"/>
    </source>
</evidence>
<feature type="region of interest" description="Disordered" evidence="1">
    <location>
        <begin position="642"/>
        <end position="666"/>
    </location>
</feature>
<feature type="domain" description="Rab-GAP TBC" evidence="2">
    <location>
        <begin position="173"/>
        <end position="361"/>
    </location>
</feature>
<dbReference type="GO" id="GO:0006886">
    <property type="term" value="P:intracellular protein transport"/>
    <property type="evidence" value="ECO:0007669"/>
    <property type="project" value="TreeGrafter"/>
</dbReference>
<name>A0A9W6SWB5_CANBO</name>
<dbReference type="PANTHER" id="PTHR22957:SF27">
    <property type="entry name" value="TBC1 DOMAIN FAMILY MEMBER 13"/>
    <property type="match status" value="1"/>
</dbReference>
<reference evidence="3" key="1">
    <citation type="submission" date="2023-04" db="EMBL/GenBank/DDBJ databases">
        <title>Candida boidinii NBRC 10035.</title>
        <authorList>
            <person name="Ichikawa N."/>
            <person name="Sato H."/>
            <person name="Tonouchi N."/>
        </authorList>
    </citation>
    <scope>NUCLEOTIDE SEQUENCE</scope>
    <source>
        <strain evidence="3">NBRC 10035</strain>
    </source>
</reference>
<feature type="region of interest" description="Disordered" evidence="1">
    <location>
        <begin position="445"/>
        <end position="470"/>
    </location>
</feature>
<feature type="compositionally biased region" description="Polar residues" evidence="1">
    <location>
        <begin position="445"/>
        <end position="457"/>
    </location>
</feature>
<accession>A0A9W6SWB5</accession>
<keyword evidence="4" id="KW-1185">Reference proteome</keyword>
<feature type="region of interest" description="Disordered" evidence="1">
    <location>
        <begin position="588"/>
        <end position="611"/>
    </location>
</feature>
<dbReference type="AlphaFoldDB" id="A0A9W6SWB5"/>
<gene>
    <name evidence="3" type="ORF">Cboi02_000160700</name>
</gene>
<comment type="caution">
    <text evidence="3">The sequence shown here is derived from an EMBL/GenBank/DDBJ whole genome shotgun (WGS) entry which is preliminary data.</text>
</comment>
<dbReference type="EMBL" id="BSXN01000396">
    <property type="protein sequence ID" value="GME68368.1"/>
    <property type="molecule type" value="Genomic_DNA"/>
</dbReference>
<protein>
    <submittedName>
        <fullName evidence="3">Unnamed protein product</fullName>
    </submittedName>
</protein>
<evidence type="ECO:0000259" key="2">
    <source>
        <dbReference type="Pfam" id="PF00566"/>
    </source>
</evidence>
<dbReference type="InterPro" id="IPR000195">
    <property type="entry name" value="Rab-GAP-TBC_dom"/>
</dbReference>
<dbReference type="GO" id="GO:0005096">
    <property type="term" value="F:GTPase activator activity"/>
    <property type="evidence" value="ECO:0007669"/>
    <property type="project" value="TreeGrafter"/>
</dbReference>
<dbReference type="Pfam" id="PF00566">
    <property type="entry name" value="RabGAP-TBC"/>
    <property type="match status" value="1"/>
</dbReference>
<evidence type="ECO:0000313" key="4">
    <source>
        <dbReference type="Proteomes" id="UP001165120"/>
    </source>
</evidence>
<dbReference type="SUPFAM" id="SSF47923">
    <property type="entry name" value="Ypt/Rab-GAP domain of gyp1p"/>
    <property type="match status" value="2"/>
</dbReference>
<dbReference type="Proteomes" id="UP001165120">
    <property type="component" value="Unassembled WGS sequence"/>
</dbReference>
<dbReference type="Gene3D" id="1.10.472.80">
    <property type="entry name" value="Ypt/Rab-GAP domain of gyp1p, domain 3"/>
    <property type="match status" value="1"/>
</dbReference>
<sequence length="681" mass="77672">MLPKKKVPMPEATEQLDTPKKKLHTIQKVKNTLSSFSSTRSLCQSIISDEFSSSSSSYCRSAIWRLQFITDFENSKHTEGSESLQEHQGLKINLNKLRISRRDYDVLKKEFQVPWNQLPHDHEFYQPATTFLESDIADDLTKKQRLSRMTVSHDPLSISTPPTGKKAPTDITTLETLIADVDRLFPQLPDCFINKRHNKIKVIEILYIWLKLNGGIYQQGLHELAGLIFIHVKNESVNPENISKRKVGASEGTNVELSSLEKQIVELVDSNYVCHDVFNIFNRFINLVVDKYYSETSLLQESIKFDIILHQLDKFQYILFKNRLKIDSTIFLLRYYRLLFIRELGLNRTILLWDKLMAFGYLNKQNGDTQIDLTPLLPYITILLLSKIKAKTIYSDYGETLFMLLHYPIRPDTIHNLSQTMTKSGTSESIRSQSPAIFISTAPRNCRSTDSSVSMENDSGKDSLDGNGNTSIDDISDVDLVYLNDPCNYKSSERFSNGSDRNYDENDEDDTVDVDIPQLVKDSIILFRIKGNENEFIKTGSKIIEKYSGMVTEVSSKGKLSVSPVKKSAMSSFRQASPFLGNMLKRSLSSNKRKTSMHDSNSDKSSSVTSGTRIISNYDVNDLSDPLPNTTSQMQQLNLNDKDTQSNRNQPNDPVPDAPSFDRTRLELRLQRVVKESIKKK</sequence>